<keyword evidence="2" id="KW-1185">Reference proteome</keyword>
<comment type="caution">
    <text evidence="1">The sequence shown here is derived from an EMBL/GenBank/DDBJ whole genome shotgun (WGS) entry which is preliminary data.</text>
</comment>
<proteinExistence type="predicted"/>
<protein>
    <submittedName>
        <fullName evidence="1">Uncharacterized protein</fullName>
    </submittedName>
</protein>
<name>A0ABQ2GFV1_9DEIO</name>
<dbReference type="EMBL" id="BMOL01000033">
    <property type="protein sequence ID" value="GGL94483.1"/>
    <property type="molecule type" value="Genomic_DNA"/>
</dbReference>
<gene>
    <name evidence="1" type="ORF">GCM10010840_35620</name>
</gene>
<accession>A0ABQ2GFV1</accession>
<evidence type="ECO:0000313" key="1">
    <source>
        <dbReference type="EMBL" id="GGL94483.1"/>
    </source>
</evidence>
<sequence>MAGAWNRTRDGWMNLLYALDLDEVLDAVCPGKATRLIAADVAWWHRHSGGELDSNTRVWAQLSLPWMALSGEAPCTREIVRQVCLETGVDPETSGRNWYMA</sequence>
<organism evidence="1 2">
    <name type="scientific">Deinococcus aerolatus</name>
    <dbReference type="NCBI Taxonomy" id="522487"/>
    <lineage>
        <taxon>Bacteria</taxon>
        <taxon>Thermotogati</taxon>
        <taxon>Deinococcota</taxon>
        <taxon>Deinococci</taxon>
        <taxon>Deinococcales</taxon>
        <taxon>Deinococcaceae</taxon>
        <taxon>Deinococcus</taxon>
    </lineage>
</organism>
<evidence type="ECO:0000313" key="2">
    <source>
        <dbReference type="Proteomes" id="UP000639973"/>
    </source>
</evidence>
<reference evidence="2" key="1">
    <citation type="journal article" date="2019" name="Int. J. Syst. Evol. Microbiol.">
        <title>The Global Catalogue of Microorganisms (GCM) 10K type strain sequencing project: providing services to taxonomists for standard genome sequencing and annotation.</title>
        <authorList>
            <consortium name="The Broad Institute Genomics Platform"/>
            <consortium name="The Broad Institute Genome Sequencing Center for Infectious Disease"/>
            <person name="Wu L."/>
            <person name="Ma J."/>
        </authorList>
    </citation>
    <scope>NUCLEOTIDE SEQUENCE [LARGE SCALE GENOMIC DNA]</scope>
    <source>
        <strain evidence="2">JCM 15442</strain>
    </source>
</reference>
<dbReference type="Proteomes" id="UP000639973">
    <property type="component" value="Unassembled WGS sequence"/>
</dbReference>